<evidence type="ECO:0000313" key="2">
    <source>
        <dbReference type="EMBL" id="KAK1904322.1"/>
    </source>
</evidence>
<dbReference type="EMBL" id="JASDAP010000004">
    <property type="protein sequence ID" value="KAK1904322.1"/>
    <property type="molecule type" value="Genomic_DNA"/>
</dbReference>
<proteinExistence type="predicted"/>
<dbReference type="AlphaFoldDB" id="A0AAD9CN28"/>
<sequence length="96" mass="10686">MQSGYRNAAEQRPRAAMVHENANVSACMEAFGVAEEWTAEPTSTPSKAPRFNQQWSSNRAKPVQMNSREVICHNCSGVRHIQRNCPSPPKTQTPCT</sequence>
<comment type="caution">
    <text evidence="2">The sequence shown here is derived from an EMBL/GenBank/DDBJ whole genome shotgun (WGS) entry which is preliminary data.</text>
</comment>
<feature type="region of interest" description="Disordered" evidence="1">
    <location>
        <begin position="38"/>
        <end position="63"/>
    </location>
</feature>
<evidence type="ECO:0000256" key="1">
    <source>
        <dbReference type="SAM" id="MobiDB-lite"/>
    </source>
</evidence>
<dbReference type="GO" id="GO:0008270">
    <property type="term" value="F:zinc ion binding"/>
    <property type="evidence" value="ECO:0007669"/>
    <property type="project" value="InterPro"/>
</dbReference>
<dbReference type="GO" id="GO:0003676">
    <property type="term" value="F:nucleic acid binding"/>
    <property type="evidence" value="ECO:0007669"/>
    <property type="project" value="InterPro"/>
</dbReference>
<accession>A0AAD9CN28</accession>
<keyword evidence="3" id="KW-1185">Reference proteome</keyword>
<dbReference type="Proteomes" id="UP001228049">
    <property type="component" value="Unassembled WGS sequence"/>
</dbReference>
<reference evidence="2" key="1">
    <citation type="submission" date="2023-04" db="EMBL/GenBank/DDBJ databases">
        <title>Chromosome-level genome of Chaenocephalus aceratus.</title>
        <authorList>
            <person name="Park H."/>
        </authorList>
    </citation>
    <scope>NUCLEOTIDE SEQUENCE</scope>
    <source>
        <strain evidence="2">DE</strain>
        <tissue evidence="2">Muscle</tissue>
    </source>
</reference>
<name>A0AAD9CN28_DISEL</name>
<gene>
    <name evidence="2" type="ORF">KUDE01_011504</name>
</gene>
<dbReference type="InterPro" id="IPR036875">
    <property type="entry name" value="Znf_CCHC_sf"/>
</dbReference>
<feature type="compositionally biased region" description="Polar residues" evidence="1">
    <location>
        <begin position="40"/>
        <end position="63"/>
    </location>
</feature>
<evidence type="ECO:0000313" key="3">
    <source>
        <dbReference type="Proteomes" id="UP001228049"/>
    </source>
</evidence>
<organism evidence="2 3">
    <name type="scientific">Dissostichus eleginoides</name>
    <name type="common">Patagonian toothfish</name>
    <name type="synonym">Dissostichus amissus</name>
    <dbReference type="NCBI Taxonomy" id="100907"/>
    <lineage>
        <taxon>Eukaryota</taxon>
        <taxon>Metazoa</taxon>
        <taxon>Chordata</taxon>
        <taxon>Craniata</taxon>
        <taxon>Vertebrata</taxon>
        <taxon>Euteleostomi</taxon>
        <taxon>Actinopterygii</taxon>
        <taxon>Neopterygii</taxon>
        <taxon>Teleostei</taxon>
        <taxon>Neoteleostei</taxon>
        <taxon>Acanthomorphata</taxon>
        <taxon>Eupercaria</taxon>
        <taxon>Perciformes</taxon>
        <taxon>Notothenioidei</taxon>
        <taxon>Nototheniidae</taxon>
        <taxon>Dissostichus</taxon>
    </lineage>
</organism>
<protein>
    <submittedName>
        <fullName evidence="2">Protein mushroom body miniature</fullName>
    </submittedName>
</protein>
<dbReference type="SUPFAM" id="SSF57756">
    <property type="entry name" value="Retrovirus zinc finger-like domains"/>
    <property type="match status" value="1"/>
</dbReference>